<proteinExistence type="predicted"/>
<protein>
    <submittedName>
        <fullName evidence="1">YheC/YheD family protein</fullName>
    </submittedName>
</protein>
<dbReference type="InterPro" id="IPR026838">
    <property type="entry name" value="YheC/D"/>
</dbReference>
<dbReference type="GO" id="GO:0005737">
    <property type="term" value="C:cytoplasm"/>
    <property type="evidence" value="ECO:0007669"/>
    <property type="project" value="TreeGrafter"/>
</dbReference>
<dbReference type="KEGG" id="pwn:QNH46_19780"/>
<dbReference type="Pfam" id="PF14398">
    <property type="entry name" value="ATPgrasp_YheCD"/>
    <property type="match status" value="1"/>
</dbReference>
<dbReference type="GO" id="GO:0016879">
    <property type="term" value="F:ligase activity, forming carbon-nitrogen bonds"/>
    <property type="evidence" value="ECO:0007669"/>
    <property type="project" value="TreeGrafter"/>
</dbReference>
<dbReference type="Proteomes" id="UP001177943">
    <property type="component" value="Chromosome"/>
</dbReference>
<dbReference type="PANTHER" id="PTHR21621:SF0">
    <property type="entry name" value="BETA-CITRYLGLUTAMATE SYNTHASE B-RELATED"/>
    <property type="match status" value="1"/>
</dbReference>
<accession>A0AA95I856</accession>
<evidence type="ECO:0000313" key="1">
    <source>
        <dbReference type="EMBL" id="WHX48317.1"/>
    </source>
</evidence>
<sequence>MAGRQLADKWLKTEALLRNPEVAVHVPQTRIYSGEALRSVLQQFGMAVIKPVRGGGGYGVIKVTQKGGIYGFTYMSQSRYYKSFDAMFQALNRTRVGRKYIIQQGIHLARIQGRPIDYRVKVVKQNGKWVYRSMLGRLARPGLFVTNLSKGGTQLSAGEGLRRSLGNVSTRKKRAEMRSLTNKCIAIMESAFPGVGQLGFDYGIDTSGRIWIFEVNTRPQ</sequence>
<dbReference type="RefSeq" id="WP_283925729.1">
    <property type="nucleotide sequence ID" value="NZ_CP126084.1"/>
</dbReference>
<gene>
    <name evidence="1" type="ORF">QNH46_19780</name>
</gene>
<reference evidence="1" key="1">
    <citation type="submission" date="2023-05" db="EMBL/GenBank/DDBJ databases">
        <title>Comparative genomics of Bacillaceae isolates and their secondary metabolite potential.</title>
        <authorList>
            <person name="Song L."/>
            <person name="Nielsen L.J."/>
            <person name="Mohite O."/>
            <person name="Xu X."/>
            <person name="Weber T."/>
            <person name="Kovacs A.T."/>
        </authorList>
    </citation>
    <scope>NUCLEOTIDE SEQUENCE</scope>
    <source>
        <strain evidence="1">B2_4</strain>
    </source>
</reference>
<dbReference type="EMBL" id="CP126084">
    <property type="protein sequence ID" value="WHX48317.1"/>
    <property type="molecule type" value="Genomic_DNA"/>
</dbReference>
<dbReference type="AlphaFoldDB" id="A0AA95I856"/>
<dbReference type="PANTHER" id="PTHR21621">
    <property type="entry name" value="RIBOSOMAL PROTEIN S6 MODIFICATION PROTEIN"/>
    <property type="match status" value="1"/>
</dbReference>
<dbReference type="SUPFAM" id="SSF56059">
    <property type="entry name" value="Glutathione synthetase ATP-binding domain-like"/>
    <property type="match status" value="1"/>
</dbReference>
<dbReference type="Gene3D" id="3.30.470.20">
    <property type="entry name" value="ATP-grasp fold, B domain"/>
    <property type="match status" value="1"/>
</dbReference>
<evidence type="ECO:0000313" key="2">
    <source>
        <dbReference type="Proteomes" id="UP001177943"/>
    </source>
</evidence>
<name>A0AA95I856_9BACL</name>
<organism evidence="1 2">
    <name type="scientific">Paenibacillus woosongensis</name>
    <dbReference type="NCBI Taxonomy" id="307580"/>
    <lineage>
        <taxon>Bacteria</taxon>
        <taxon>Bacillati</taxon>
        <taxon>Bacillota</taxon>
        <taxon>Bacilli</taxon>
        <taxon>Bacillales</taxon>
        <taxon>Paenibacillaceae</taxon>
        <taxon>Paenibacillus</taxon>
    </lineage>
</organism>